<accession>A0A7W5C9C9</accession>
<dbReference type="InterPro" id="IPR013783">
    <property type="entry name" value="Ig-like_fold"/>
</dbReference>
<organism evidence="3 4">
    <name type="scientific">Paenibacillus endophyticus</name>
    <dbReference type="NCBI Taxonomy" id="1294268"/>
    <lineage>
        <taxon>Bacteria</taxon>
        <taxon>Bacillati</taxon>
        <taxon>Bacillota</taxon>
        <taxon>Bacilli</taxon>
        <taxon>Bacillales</taxon>
        <taxon>Paenibacillaceae</taxon>
        <taxon>Paenibacillus</taxon>
    </lineage>
</organism>
<dbReference type="AlphaFoldDB" id="A0A7W5C9C9"/>
<dbReference type="CDD" id="cd00063">
    <property type="entry name" value="FN3"/>
    <property type="match status" value="1"/>
</dbReference>
<keyword evidence="4" id="KW-1185">Reference proteome</keyword>
<evidence type="ECO:0000259" key="2">
    <source>
        <dbReference type="PROSITE" id="PS50853"/>
    </source>
</evidence>
<name>A0A7W5C9C9_9BACL</name>
<dbReference type="InterPro" id="IPR036116">
    <property type="entry name" value="FN3_sf"/>
</dbReference>
<gene>
    <name evidence="3" type="ORF">FHS16_003459</name>
</gene>
<proteinExistence type="predicted"/>
<dbReference type="RefSeq" id="WP_183564826.1">
    <property type="nucleotide sequence ID" value="NZ_CBCSLB010000045.1"/>
</dbReference>
<comment type="caution">
    <text evidence="3">The sequence shown here is derived from an EMBL/GenBank/DDBJ whole genome shotgun (WGS) entry which is preliminary data.</text>
</comment>
<sequence length="69" mass="7389">MEPQSEQLTARKSYAASGLTNGTLYYFVVKTVNAAGDSELSNEVTSIPLSVPQAPQNGYNESNHDGARL</sequence>
<evidence type="ECO:0000313" key="3">
    <source>
        <dbReference type="EMBL" id="MBB3153397.1"/>
    </source>
</evidence>
<evidence type="ECO:0000313" key="4">
    <source>
        <dbReference type="Proteomes" id="UP000518605"/>
    </source>
</evidence>
<dbReference type="Proteomes" id="UP000518605">
    <property type="component" value="Unassembled WGS sequence"/>
</dbReference>
<dbReference type="InterPro" id="IPR003961">
    <property type="entry name" value="FN3_dom"/>
</dbReference>
<feature type="domain" description="Fibronectin type-III" evidence="2">
    <location>
        <begin position="1"/>
        <end position="54"/>
    </location>
</feature>
<dbReference type="SUPFAM" id="SSF49265">
    <property type="entry name" value="Fibronectin type III"/>
    <property type="match status" value="1"/>
</dbReference>
<dbReference type="PROSITE" id="PS50853">
    <property type="entry name" value="FN3"/>
    <property type="match status" value="1"/>
</dbReference>
<feature type="compositionally biased region" description="Polar residues" evidence="1">
    <location>
        <begin position="47"/>
        <end position="61"/>
    </location>
</feature>
<feature type="region of interest" description="Disordered" evidence="1">
    <location>
        <begin position="47"/>
        <end position="69"/>
    </location>
</feature>
<dbReference type="Gene3D" id="2.60.40.10">
    <property type="entry name" value="Immunoglobulins"/>
    <property type="match status" value="1"/>
</dbReference>
<dbReference type="EMBL" id="JACHXW010000009">
    <property type="protein sequence ID" value="MBB3153397.1"/>
    <property type="molecule type" value="Genomic_DNA"/>
</dbReference>
<evidence type="ECO:0000256" key="1">
    <source>
        <dbReference type="SAM" id="MobiDB-lite"/>
    </source>
</evidence>
<protein>
    <recommendedName>
        <fullName evidence="2">Fibronectin type-III domain-containing protein</fullName>
    </recommendedName>
</protein>
<reference evidence="3 4" key="1">
    <citation type="submission" date="2020-08" db="EMBL/GenBank/DDBJ databases">
        <title>Genomic Encyclopedia of Type Strains, Phase III (KMG-III): the genomes of soil and plant-associated and newly described type strains.</title>
        <authorList>
            <person name="Whitman W."/>
        </authorList>
    </citation>
    <scope>NUCLEOTIDE SEQUENCE [LARGE SCALE GENOMIC DNA]</scope>
    <source>
        <strain evidence="3 4">CECT 8234</strain>
    </source>
</reference>